<protein>
    <submittedName>
        <fullName evidence="2">Uncharacterized protein</fullName>
    </submittedName>
</protein>
<dbReference type="Gene3D" id="2.130.10.10">
    <property type="entry name" value="YVTN repeat-like/Quinoprotein amine dehydrogenase"/>
    <property type="match status" value="1"/>
</dbReference>
<reference evidence="2 3" key="1">
    <citation type="journal article" date="2012" name="Science">
        <title>The Paleozoic origin of enzymatic lignin decomposition reconstructed from 31 fungal genomes.</title>
        <authorList>
            <person name="Floudas D."/>
            <person name="Binder M."/>
            <person name="Riley R."/>
            <person name="Barry K."/>
            <person name="Blanchette R.A."/>
            <person name="Henrissat B."/>
            <person name="Martinez A.T."/>
            <person name="Otillar R."/>
            <person name="Spatafora J.W."/>
            <person name="Yadav J.S."/>
            <person name="Aerts A."/>
            <person name="Benoit I."/>
            <person name="Boyd A."/>
            <person name="Carlson A."/>
            <person name="Copeland A."/>
            <person name="Coutinho P.M."/>
            <person name="de Vries R.P."/>
            <person name="Ferreira P."/>
            <person name="Findley K."/>
            <person name="Foster B."/>
            <person name="Gaskell J."/>
            <person name="Glotzer D."/>
            <person name="Gorecki P."/>
            <person name="Heitman J."/>
            <person name="Hesse C."/>
            <person name="Hori C."/>
            <person name="Igarashi K."/>
            <person name="Jurgens J.A."/>
            <person name="Kallen N."/>
            <person name="Kersten P."/>
            <person name="Kohler A."/>
            <person name="Kuees U."/>
            <person name="Kumar T.K.A."/>
            <person name="Kuo A."/>
            <person name="LaButti K."/>
            <person name="Larrondo L.F."/>
            <person name="Lindquist E."/>
            <person name="Ling A."/>
            <person name="Lombard V."/>
            <person name="Lucas S."/>
            <person name="Lundell T."/>
            <person name="Martin R."/>
            <person name="McLaughlin D.J."/>
            <person name="Morgenstern I."/>
            <person name="Morin E."/>
            <person name="Murat C."/>
            <person name="Nagy L.G."/>
            <person name="Nolan M."/>
            <person name="Ohm R.A."/>
            <person name="Patyshakuliyeva A."/>
            <person name="Rokas A."/>
            <person name="Ruiz-Duenas F.J."/>
            <person name="Sabat G."/>
            <person name="Salamov A."/>
            <person name="Samejima M."/>
            <person name="Schmutz J."/>
            <person name="Slot J.C."/>
            <person name="St John F."/>
            <person name="Stenlid J."/>
            <person name="Sun H."/>
            <person name="Sun S."/>
            <person name="Syed K."/>
            <person name="Tsang A."/>
            <person name="Wiebenga A."/>
            <person name="Young D."/>
            <person name="Pisabarro A."/>
            <person name="Eastwood D.C."/>
            <person name="Martin F."/>
            <person name="Cullen D."/>
            <person name="Grigoriev I.V."/>
            <person name="Hibbett D.S."/>
        </authorList>
    </citation>
    <scope>NUCLEOTIDE SEQUENCE</scope>
    <source>
        <strain evidence="3">FP-58527</strain>
    </source>
</reference>
<accession>S8DNS3</accession>
<dbReference type="eggNOG" id="KOG0266">
    <property type="taxonomic scope" value="Eukaryota"/>
</dbReference>
<dbReference type="InParanoid" id="S8DNS3"/>
<dbReference type="InterPro" id="IPR001680">
    <property type="entry name" value="WD40_rpt"/>
</dbReference>
<feature type="repeat" description="WD" evidence="1">
    <location>
        <begin position="27"/>
        <end position="68"/>
    </location>
</feature>
<sequence length="282" mass="31609">MSYRTPRSEIENRATRELTYETKFDLTGIHEKRITGVAISPEGRYVATCSEDCSITLWLVRTGEATHRIVARSAVLCATWPSDPATLICGTADGTLLTIAISSVSMRIQNQSNTWWLTKSPLPPPFTRARSQERSSGLGGGSHLQVTMKSKSGYNTVKILKLKLYFVEWMLEQLIKHPPPTSQSDKKPFLVTALQWLAHGDEAPDDLVVAYLFHGIYCTHLDASGAQQVKWSIHLSLWYLSLSRTNEGLETTTIAVRNTRAPPSPIHSQWRLSAIRMSRRES</sequence>
<dbReference type="SUPFAM" id="SSF50978">
    <property type="entry name" value="WD40 repeat-like"/>
    <property type="match status" value="1"/>
</dbReference>
<dbReference type="EMBL" id="KE504310">
    <property type="protein sequence ID" value="EPS92988.1"/>
    <property type="molecule type" value="Genomic_DNA"/>
</dbReference>
<dbReference type="AlphaFoldDB" id="S8DNS3"/>
<dbReference type="PROSITE" id="PS50082">
    <property type="entry name" value="WD_REPEATS_2"/>
    <property type="match status" value="1"/>
</dbReference>
<keyword evidence="3" id="KW-1185">Reference proteome</keyword>
<dbReference type="OrthoDB" id="3238562at2759"/>
<dbReference type="InterPro" id="IPR015943">
    <property type="entry name" value="WD40/YVTN_repeat-like_dom_sf"/>
</dbReference>
<dbReference type="InterPro" id="IPR036322">
    <property type="entry name" value="WD40_repeat_dom_sf"/>
</dbReference>
<dbReference type="Proteomes" id="UP000015241">
    <property type="component" value="Unassembled WGS sequence"/>
</dbReference>
<dbReference type="PROSITE" id="PS50294">
    <property type="entry name" value="WD_REPEATS_REGION"/>
    <property type="match status" value="1"/>
</dbReference>
<organism evidence="2 3">
    <name type="scientific">Fomitopsis schrenkii</name>
    <name type="common">Brown rot fungus</name>
    <dbReference type="NCBI Taxonomy" id="2126942"/>
    <lineage>
        <taxon>Eukaryota</taxon>
        <taxon>Fungi</taxon>
        <taxon>Dikarya</taxon>
        <taxon>Basidiomycota</taxon>
        <taxon>Agaricomycotina</taxon>
        <taxon>Agaricomycetes</taxon>
        <taxon>Polyporales</taxon>
        <taxon>Fomitopsis</taxon>
    </lineage>
</organism>
<evidence type="ECO:0000313" key="3">
    <source>
        <dbReference type="Proteomes" id="UP000015241"/>
    </source>
</evidence>
<dbReference type="STRING" id="743788.S8DNS3"/>
<name>S8DNS3_FOMSC</name>
<dbReference type="Pfam" id="PF00400">
    <property type="entry name" value="WD40"/>
    <property type="match status" value="1"/>
</dbReference>
<dbReference type="SMART" id="SM00320">
    <property type="entry name" value="WD40"/>
    <property type="match status" value="2"/>
</dbReference>
<evidence type="ECO:0000256" key="1">
    <source>
        <dbReference type="PROSITE-ProRule" id="PRU00221"/>
    </source>
</evidence>
<keyword evidence="1" id="KW-0853">WD repeat</keyword>
<proteinExistence type="predicted"/>
<dbReference type="HOGENOM" id="CLU_987075_0_0_1"/>
<gene>
    <name evidence="2" type="ORF">FOMPIDRAFT_116462</name>
</gene>
<evidence type="ECO:0000313" key="2">
    <source>
        <dbReference type="EMBL" id="EPS92988.1"/>
    </source>
</evidence>